<evidence type="ECO:0000256" key="2">
    <source>
        <dbReference type="ARBA" id="ARBA00008481"/>
    </source>
</evidence>
<dbReference type="Pfam" id="PF12706">
    <property type="entry name" value="Lactamase_B_2"/>
    <property type="match status" value="1"/>
</dbReference>
<evidence type="ECO:0000259" key="6">
    <source>
        <dbReference type="Pfam" id="PF12706"/>
    </source>
</evidence>
<dbReference type="NCBIfam" id="TIGR02108">
    <property type="entry name" value="PQQ_syn_pqqB"/>
    <property type="match status" value="1"/>
</dbReference>
<reference evidence="7 8" key="1">
    <citation type="submission" date="2018-08" db="EMBL/GenBank/DDBJ databases">
        <title>Sequencing the genomes of 1000 actinobacteria strains.</title>
        <authorList>
            <person name="Klenk H.-P."/>
        </authorList>
    </citation>
    <scope>NUCLEOTIDE SEQUENCE [LARGE SCALE GENOMIC DNA]</scope>
    <source>
        <strain evidence="7 8">DSM 43927</strain>
    </source>
</reference>
<organism evidence="7 8">
    <name type="scientific">Thermomonospora umbrina</name>
    <dbReference type="NCBI Taxonomy" id="111806"/>
    <lineage>
        <taxon>Bacteria</taxon>
        <taxon>Bacillati</taxon>
        <taxon>Actinomycetota</taxon>
        <taxon>Actinomycetes</taxon>
        <taxon>Streptosporangiales</taxon>
        <taxon>Thermomonosporaceae</taxon>
        <taxon>Thermomonospora</taxon>
    </lineage>
</organism>
<evidence type="ECO:0000313" key="8">
    <source>
        <dbReference type="Proteomes" id="UP000256661"/>
    </source>
</evidence>
<accession>A0A3D9SNX3</accession>
<dbReference type="SUPFAM" id="SSF56281">
    <property type="entry name" value="Metallo-hydrolase/oxidoreductase"/>
    <property type="match status" value="1"/>
</dbReference>
<dbReference type="OrthoDB" id="9778305at2"/>
<gene>
    <name evidence="7" type="ORF">DFJ69_3071</name>
</gene>
<dbReference type="InterPro" id="IPR036866">
    <property type="entry name" value="RibonucZ/Hydroxyglut_hydro"/>
</dbReference>
<proteinExistence type="inferred from homology"/>
<evidence type="ECO:0000256" key="5">
    <source>
        <dbReference type="ARBA" id="ARBA00022905"/>
    </source>
</evidence>
<keyword evidence="5" id="KW-0884">PQQ biosynthesis</keyword>
<dbReference type="GO" id="GO:0018189">
    <property type="term" value="P:pyrroloquinoline quinone biosynthetic process"/>
    <property type="evidence" value="ECO:0007669"/>
    <property type="project" value="UniProtKB-KW"/>
</dbReference>
<keyword evidence="8" id="KW-1185">Reference proteome</keyword>
<comment type="similarity">
    <text evidence="2">Belongs to the PqqB family.</text>
</comment>
<comment type="caution">
    <text evidence="7">The sequence shown here is derived from an EMBL/GenBank/DDBJ whole genome shotgun (WGS) entry which is preliminary data.</text>
</comment>
<dbReference type="RefSeq" id="WP_116023072.1">
    <property type="nucleotide sequence ID" value="NZ_QTTT01000001.1"/>
</dbReference>
<keyword evidence="4" id="KW-0813">Transport</keyword>
<dbReference type="Gene3D" id="3.60.15.10">
    <property type="entry name" value="Ribonuclease Z/Hydroxyacylglutathione hydrolase-like"/>
    <property type="match status" value="1"/>
</dbReference>
<evidence type="ECO:0000256" key="3">
    <source>
        <dbReference type="ARBA" id="ARBA00015084"/>
    </source>
</evidence>
<feature type="domain" description="Metallo-beta-lactamase" evidence="6">
    <location>
        <begin position="50"/>
        <end position="240"/>
    </location>
</feature>
<evidence type="ECO:0000313" key="7">
    <source>
        <dbReference type="EMBL" id="REE97598.1"/>
    </source>
</evidence>
<evidence type="ECO:0000256" key="1">
    <source>
        <dbReference type="ARBA" id="ARBA00004886"/>
    </source>
</evidence>
<comment type="pathway">
    <text evidence="1">Cofactor biosynthesis; pyrroloquinoline quinone biosynthesis.</text>
</comment>
<name>A0A3D9SNX3_9ACTN</name>
<dbReference type="InterPro" id="IPR011842">
    <property type="entry name" value="PQQ_synth_PqqB"/>
</dbReference>
<dbReference type="AlphaFoldDB" id="A0A3D9SNX3"/>
<sequence length="274" mass="29554">MRVQVLGTAAGGGLPQWNCGCRECDGARADASRRRRHASLAVEVAPGRVYLVNATPDVAEQLERCPWTRPRGRRSPLAGVILTDAELDHTLGLARLREADELEVMAASAVRRAAGDALGMLAAYVTLRWREPGPLGEDVTATLEPISDKRPRYAEHMNGEGWVSALRLTAGGRSLLYAPAMGVWPDGFGEDADVVFVDGTFYHEDEPQRLGISQRGATGMGHLPVEATRARLAALSARCFYIHLNNTNPLNDPAGRLHTGLGVEVATEGMVLEL</sequence>
<dbReference type="Proteomes" id="UP000256661">
    <property type="component" value="Unassembled WGS sequence"/>
</dbReference>
<dbReference type="InterPro" id="IPR001279">
    <property type="entry name" value="Metallo-B-lactamas"/>
</dbReference>
<evidence type="ECO:0000256" key="4">
    <source>
        <dbReference type="ARBA" id="ARBA00022448"/>
    </source>
</evidence>
<dbReference type="EMBL" id="QTTT01000001">
    <property type="protein sequence ID" value="REE97598.1"/>
    <property type="molecule type" value="Genomic_DNA"/>
</dbReference>
<protein>
    <recommendedName>
        <fullName evidence="3">Coenzyme PQQ synthesis protein B</fullName>
    </recommendedName>
</protein>